<sequence>MTPPSTSVVRGSARHRLKRWQCAPGSLTAHLNRTYADRGGIRVRVLPVRRPATAWERRQIGARPGEALWLREVALCCGDEVLVHARSVAQVRATRLMWRCLLGLGSRAMAEVLFAPRRTPLSRTPLRALARPVAGCGGNQGPHVPARQRDQSVSLTGGRCSVFGRAGASLLVSEWFSSAIRRLKKLGSTRA</sequence>
<protein>
    <submittedName>
        <fullName evidence="1">Uncharacterized protein</fullName>
    </submittedName>
</protein>
<proteinExistence type="predicted"/>
<evidence type="ECO:0000313" key="2">
    <source>
        <dbReference type="Proteomes" id="UP001364695"/>
    </source>
</evidence>
<organism evidence="1 2">
    <name type="scientific">Amphibiibacter pelophylacis</name>
    <dbReference type="NCBI Taxonomy" id="1799477"/>
    <lineage>
        <taxon>Bacteria</taxon>
        <taxon>Pseudomonadati</taxon>
        <taxon>Pseudomonadota</taxon>
        <taxon>Betaproteobacteria</taxon>
        <taxon>Burkholderiales</taxon>
        <taxon>Sphaerotilaceae</taxon>
        <taxon>Amphibiibacter</taxon>
    </lineage>
</organism>
<keyword evidence="2" id="KW-1185">Reference proteome</keyword>
<gene>
    <name evidence="1" type="ORF">RV045_00415</name>
</gene>
<evidence type="ECO:0000313" key="1">
    <source>
        <dbReference type="EMBL" id="MEJ7136893.1"/>
    </source>
</evidence>
<comment type="caution">
    <text evidence="1">The sequence shown here is derived from an EMBL/GenBank/DDBJ whole genome shotgun (WGS) entry which is preliminary data.</text>
</comment>
<dbReference type="Proteomes" id="UP001364695">
    <property type="component" value="Unassembled WGS sequence"/>
</dbReference>
<dbReference type="EMBL" id="JAWDIE010000001">
    <property type="protein sequence ID" value="MEJ7136893.1"/>
    <property type="molecule type" value="Genomic_DNA"/>
</dbReference>
<accession>A0ACC6NY38</accession>
<name>A0ACC6NY38_9BURK</name>
<reference evidence="1" key="1">
    <citation type="submission" date="2023-10" db="EMBL/GenBank/DDBJ databases">
        <title>Amphibacter perezi, gen. nov., sp. nov. a novel taxa of the family Comamonadaceae, class Betaproteobacteria isolated from the skin microbiota of Pelophylax perezi from different populations.</title>
        <authorList>
            <person name="Costa S."/>
            <person name="Proenca D.N."/>
            <person name="Lopes I."/>
            <person name="Morais P.V."/>
        </authorList>
    </citation>
    <scope>NUCLEOTIDE SEQUENCE</scope>
    <source>
        <strain evidence="1">SL12-8</strain>
    </source>
</reference>